<dbReference type="Proteomes" id="UP001529510">
    <property type="component" value="Unassembled WGS sequence"/>
</dbReference>
<feature type="compositionally biased region" description="Low complexity" evidence="1">
    <location>
        <begin position="27"/>
        <end position="37"/>
    </location>
</feature>
<proteinExistence type="predicted"/>
<evidence type="ECO:0000313" key="3">
    <source>
        <dbReference type="Proteomes" id="UP001529510"/>
    </source>
</evidence>
<accession>A0ABD0PBY2</accession>
<feature type="compositionally biased region" description="Polar residues" evidence="1">
    <location>
        <begin position="16"/>
        <end position="26"/>
    </location>
</feature>
<feature type="compositionally biased region" description="Polar residues" evidence="1">
    <location>
        <begin position="52"/>
        <end position="64"/>
    </location>
</feature>
<protein>
    <recommendedName>
        <fullName evidence="4">Cellular oncogene fos</fullName>
    </recommendedName>
</protein>
<evidence type="ECO:0000313" key="2">
    <source>
        <dbReference type="EMBL" id="KAL0171282.1"/>
    </source>
</evidence>
<organism evidence="2 3">
    <name type="scientific">Cirrhinus mrigala</name>
    <name type="common">Mrigala</name>
    <dbReference type="NCBI Taxonomy" id="683832"/>
    <lineage>
        <taxon>Eukaryota</taxon>
        <taxon>Metazoa</taxon>
        <taxon>Chordata</taxon>
        <taxon>Craniata</taxon>
        <taxon>Vertebrata</taxon>
        <taxon>Euteleostomi</taxon>
        <taxon>Actinopterygii</taxon>
        <taxon>Neopterygii</taxon>
        <taxon>Teleostei</taxon>
        <taxon>Ostariophysi</taxon>
        <taxon>Cypriniformes</taxon>
        <taxon>Cyprinidae</taxon>
        <taxon>Labeoninae</taxon>
        <taxon>Labeonini</taxon>
        <taxon>Cirrhinus</taxon>
    </lineage>
</organism>
<dbReference type="AlphaFoldDB" id="A0ABD0PBY2"/>
<reference evidence="2 3" key="1">
    <citation type="submission" date="2024-05" db="EMBL/GenBank/DDBJ databases">
        <title>Genome sequencing and assembly of Indian major carp, Cirrhinus mrigala (Hamilton, 1822).</title>
        <authorList>
            <person name="Mohindra V."/>
            <person name="Chowdhury L.M."/>
            <person name="Lal K."/>
            <person name="Jena J.K."/>
        </authorList>
    </citation>
    <scope>NUCLEOTIDE SEQUENCE [LARGE SCALE GENOMIC DNA]</scope>
    <source>
        <strain evidence="2">CM1030</strain>
        <tissue evidence="2">Blood</tissue>
    </source>
</reference>
<feature type="region of interest" description="Disordered" evidence="1">
    <location>
        <begin position="1"/>
        <end position="64"/>
    </location>
</feature>
<feature type="non-terminal residue" evidence="2">
    <location>
        <position position="1"/>
    </location>
</feature>
<dbReference type="EMBL" id="JAMKFB020000016">
    <property type="protein sequence ID" value="KAL0171282.1"/>
    <property type="molecule type" value="Genomic_DNA"/>
</dbReference>
<evidence type="ECO:0008006" key="4">
    <source>
        <dbReference type="Google" id="ProtNLM"/>
    </source>
</evidence>
<feature type="non-terminal residue" evidence="2">
    <location>
        <position position="64"/>
    </location>
</feature>
<gene>
    <name evidence="2" type="ORF">M9458_031593</name>
</gene>
<evidence type="ECO:0000256" key="1">
    <source>
        <dbReference type="SAM" id="MobiDB-lite"/>
    </source>
</evidence>
<sequence length="64" mass="6395">TTDALAVSSPCFSGGHSPQSPFETDTSLAALPSASSSGWAVFPPPPLGDETPQFSATNSAMSPV</sequence>
<keyword evidence="3" id="KW-1185">Reference proteome</keyword>
<name>A0ABD0PBY2_CIRMR</name>
<comment type="caution">
    <text evidence="2">The sequence shown here is derived from an EMBL/GenBank/DDBJ whole genome shotgun (WGS) entry which is preliminary data.</text>
</comment>